<keyword evidence="1" id="KW-0808">Transferase</keyword>
<keyword evidence="2" id="KW-1185">Reference proteome</keyword>
<evidence type="ECO:0000313" key="2">
    <source>
        <dbReference type="Proteomes" id="UP001165960"/>
    </source>
</evidence>
<keyword evidence="1" id="KW-0548">Nucleotidyltransferase</keyword>
<comment type="caution">
    <text evidence="1">The sequence shown here is derived from an EMBL/GenBank/DDBJ whole genome shotgun (WGS) entry which is preliminary data.</text>
</comment>
<protein>
    <submittedName>
        <fullName evidence="1">Polynucleotide adenylyltransferase</fullName>
        <ecNumber evidence="1">2.7.7.19</ecNumber>
    </submittedName>
</protein>
<dbReference type="EC" id="2.7.7.19" evidence="1"/>
<evidence type="ECO:0000313" key="1">
    <source>
        <dbReference type="EMBL" id="KAJ9070251.1"/>
    </source>
</evidence>
<name>A0ACC2T714_9FUNG</name>
<sequence length="647" mass="73034">MSTITKPKYLGVTAPISLDHPKPEELHETEKLIETLRRNNLFESEEEARLREIVLGKLNGLVKEFVRKVYLKKNFSEAVAKEAGGKIFTFGSYRLGVHSAGADIDTLCVVPKQVKKEDFFTDFQQTLRERPEVEELTPVQEAYVPVMKMIFSGIPIDLLFASLDVNKVADDLELKDNNLLRNLDEPTVRSLNGSRVTDDILRLVPNIPEFRNSLRCIKLWASRRGVYSNVLGFFGGVAWAMLVARICQLYPNATASSIICKFFTVTSQWNWPYPILLRDIETSTIPLRVWNSQVYPSDKAHKMPIITPSFPSMCSTHNVSASTQQIITRELKRGMEITAKILEKEASWDDLLQKSTFFSNFKYYLQLTSYSEDADHQHKWSGTVESKIRQLVTSIEPSFEIDHLHPYTKGIDQAIKCDSEETVKSLISNKFSGPIPPQDIVDGSVHMTLNTTTFYIGLVFKERPADQEGRRQLYIVRPVAEFLTRINALKVADKFCGLTIAAIKNSQLPDNVFTEEEILKRKLKPKRAPKRPRQEKVEIIPVAPDSPEQPSLILKSSEVIHEKLSVPAEISQPSPEPSGNDSPAKAAEAETAKAINEASEDEEPSSKRQKVETAPVDDVVLEADYSHNIDLQDLAKRPDIKLKLSSL</sequence>
<dbReference type="Proteomes" id="UP001165960">
    <property type="component" value="Unassembled WGS sequence"/>
</dbReference>
<reference evidence="1" key="1">
    <citation type="submission" date="2022-04" db="EMBL/GenBank/DDBJ databases">
        <title>Genome of the entomopathogenic fungus Entomophthora muscae.</title>
        <authorList>
            <person name="Elya C."/>
            <person name="Lovett B.R."/>
            <person name="Lee E."/>
            <person name="Macias A.M."/>
            <person name="Hajek A.E."/>
            <person name="De Bivort B.L."/>
            <person name="Kasson M.T."/>
            <person name="De Fine Licht H.H."/>
            <person name="Stajich J.E."/>
        </authorList>
    </citation>
    <scope>NUCLEOTIDE SEQUENCE</scope>
    <source>
        <strain evidence="1">Berkeley</strain>
    </source>
</reference>
<dbReference type="EMBL" id="QTSX02003584">
    <property type="protein sequence ID" value="KAJ9070251.1"/>
    <property type="molecule type" value="Genomic_DNA"/>
</dbReference>
<proteinExistence type="predicted"/>
<accession>A0ACC2T714</accession>
<gene>
    <name evidence="1" type="primary">PAP1_1</name>
    <name evidence="1" type="ORF">DSO57_1010290</name>
</gene>
<organism evidence="1 2">
    <name type="scientific">Entomophthora muscae</name>
    <dbReference type="NCBI Taxonomy" id="34485"/>
    <lineage>
        <taxon>Eukaryota</taxon>
        <taxon>Fungi</taxon>
        <taxon>Fungi incertae sedis</taxon>
        <taxon>Zoopagomycota</taxon>
        <taxon>Entomophthoromycotina</taxon>
        <taxon>Entomophthoromycetes</taxon>
        <taxon>Entomophthorales</taxon>
        <taxon>Entomophthoraceae</taxon>
        <taxon>Entomophthora</taxon>
    </lineage>
</organism>